<reference evidence="7 8" key="1">
    <citation type="submission" date="2016-10" db="EMBL/GenBank/DDBJ databases">
        <authorList>
            <person name="de Groot N.N."/>
        </authorList>
    </citation>
    <scope>NUCLEOTIDE SEQUENCE [LARGE SCALE GENOMIC DNA]</scope>
    <source>
        <strain evidence="7 8">EP1-55-1</strain>
    </source>
</reference>
<proteinExistence type="inferred from homology"/>
<dbReference type="PANTHER" id="PTHR42913:SF3">
    <property type="entry name" value="64 KDA MITOCHONDRIAL NADH DEHYDROGENASE (EUROFUNG)"/>
    <property type="match status" value="1"/>
</dbReference>
<accession>A0A1I5TN96</accession>
<evidence type="ECO:0000256" key="5">
    <source>
        <dbReference type="ARBA" id="ARBA00023002"/>
    </source>
</evidence>
<evidence type="ECO:0000259" key="6">
    <source>
        <dbReference type="Pfam" id="PF07992"/>
    </source>
</evidence>
<dbReference type="RefSeq" id="WP_092913859.1">
    <property type="nucleotide sequence ID" value="NZ_CP136592.1"/>
</dbReference>
<keyword evidence="8" id="KW-1185">Reference proteome</keyword>
<gene>
    <name evidence="7" type="ORF">SAMN05216234_14610</name>
</gene>
<dbReference type="SUPFAM" id="SSF51905">
    <property type="entry name" value="FAD/NAD(P)-binding domain"/>
    <property type="match status" value="2"/>
</dbReference>
<evidence type="ECO:0000256" key="3">
    <source>
        <dbReference type="ARBA" id="ARBA00022630"/>
    </source>
</evidence>
<dbReference type="PANTHER" id="PTHR42913">
    <property type="entry name" value="APOPTOSIS-INDUCING FACTOR 1"/>
    <property type="match status" value="1"/>
</dbReference>
<dbReference type="Gene3D" id="3.50.50.100">
    <property type="match status" value="1"/>
</dbReference>
<dbReference type="InterPro" id="IPR023753">
    <property type="entry name" value="FAD/NAD-binding_dom"/>
</dbReference>
<dbReference type="Pfam" id="PF07992">
    <property type="entry name" value="Pyr_redox_2"/>
    <property type="match status" value="1"/>
</dbReference>
<dbReference type="PRINTS" id="PR00411">
    <property type="entry name" value="PNDRDTASEI"/>
</dbReference>
<comment type="cofactor">
    <cofactor evidence="1">
        <name>FAD</name>
        <dbReference type="ChEBI" id="CHEBI:57692"/>
    </cofactor>
</comment>
<dbReference type="InterPro" id="IPR036188">
    <property type="entry name" value="FAD/NAD-bd_sf"/>
</dbReference>
<dbReference type="GO" id="GO:0003955">
    <property type="term" value="F:NAD(P)H dehydrogenase (quinone) activity"/>
    <property type="evidence" value="ECO:0007669"/>
    <property type="project" value="TreeGrafter"/>
</dbReference>
<dbReference type="OrthoDB" id="9781621at2"/>
<keyword evidence="4" id="KW-0274">FAD</keyword>
<evidence type="ECO:0000313" key="7">
    <source>
        <dbReference type="EMBL" id="SFP84520.1"/>
    </source>
</evidence>
<dbReference type="STRING" id="223786.SAMN05216234_14610"/>
<name>A0A1I5TN96_9BACT</name>
<dbReference type="InterPro" id="IPR051169">
    <property type="entry name" value="NADH-Q_oxidoreductase"/>
</dbReference>
<dbReference type="AlphaFoldDB" id="A0A1I5TN96"/>
<dbReference type="EMBL" id="FOXB01000046">
    <property type="protein sequence ID" value="SFP84520.1"/>
    <property type="molecule type" value="Genomic_DNA"/>
</dbReference>
<evidence type="ECO:0000313" key="8">
    <source>
        <dbReference type="Proteomes" id="UP000199227"/>
    </source>
</evidence>
<keyword evidence="3" id="KW-0285">Flavoprotein</keyword>
<evidence type="ECO:0000256" key="1">
    <source>
        <dbReference type="ARBA" id="ARBA00001974"/>
    </source>
</evidence>
<protein>
    <submittedName>
        <fullName evidence="7">NADH dehydrogenase</fullName>
    </submittedName>
</protein>
<feature type="domain" description="FAD/NAD(P)-binding" evidence="6">
    <location>
        <begin position="7"/>
        <end position="305"/>
    </location>
</feature>
<dbReference type="PRINTS" id="PR00368">
    <property type="entry name" value="FADPNR"/>
</dbReference>
<dbReference type="Proteomes" id="UP000199227">
    <property type="component" value="Unassembled WGS sequence"/>
</dbReference>
<comment type="similarity">
    <text evidence="2">Belongs to the NADH dehydrogenase family.</text>
</comment>
<organism evidence="7 8">
    <name type="scientific">Hydrogenimonas thermophila</name>
    <dbReference type="NCBI Taxonomy" id="223786"/>
    <lineage>
        <taxon>Bacteria</taxon>
        <taxon>Pseudomonadati</taxon>
        <taxon>Campylobacterota</taxon>
        <taxon>Epsilonproteobacteria</taxon>
        <taxon>Campylobacterales</taxon>
        <taxon>Hydrogenimonadaceae</taxon>
        <taxon>Hydrogenimonas</taxon>
    </lineage>
</organism>
<evidence type="ECO:0000256" key="4">
    <source>
        <dbReference type="ARBA" id="ARBA00022827"/>
    </source>
</evidence>
<sequence length="376" mass="42052">MSINKKKIIVLGGGYGGIKAIETLANESDNIDVTLIDKNLYHYLQTESYNFVALNISLNDITISLNELIKGINKNFNFIQDDAVNIQDNTLICKNGKYEFDYLIIGVGSITKVPPIFKDKNFYEVKNLSNAIHLKQSFENTLWQHLNAISKNSNIVVIGGGSSGVEIAAEIKNYINQSKVYENINVTLIADMFLSELDESSKEEVFKILKDLGIDIIHKSVNKIENNKIYLEDHIIKYDFGVVATGIDTNEFINNLEFKKENKFLVVDEYLRVSDNIFAIGDCTILKDKNNNPLPQTAQTAEQSGVLAAKNIIRLIKQKPLIKADIKIYGLAIALGGKFAIAITSFIKIDGILAYLGKKAIEQFYKIPLKLKTNSS</sequence>
<keyword evidence="5" id="KW-0560">Oxidoreductase</keyword>
<evidence type="ECO:0000256" key="2">
    <source>
        <dbReference type="ARBA" id="ARBA00005272"/>
    </source>
</evidence>
<dbReference type="GO" id="GO:0019646">
    <property type="term" value="P:aerobic electron transport chain"/>
    <property type="evidence" value="ECO:0007669"/>
    <property type="project" value="TreeGrafter"/>
</dbReference>